<comment type="caution">
    <text evidence="1">The sequence shown here is derived from an EMBL/GenBank/DDBJ whole genome shotgun (WGS) entry which is preliminary data.</text>
</comment>
<name>A0A3M0MH90_9RHOB</name>
<dbReference type="InterPro" id="IPR006439">
    <property type="entry name" value="HAD-SF_hydro_IA"/>
</dbReference>
<gene>
    <name evidence="1" type="ORF">C9E81_07280</name>
</gene>
<dbReference type="SFLD" id="SFLDG01129">
    <property type="entry name" value="C1.5:_HAD__Beta-PGM__Phosphata"/>
    <property type="match status" value="1"/>
</dbReference>
<keyword evidence="2" id="KW-1185">Reference proteome</keyword>
<dbReference type="Gene3D" id="1.10.150.450">
    <property type="match status" value="1"/>
</dbReference>
<dbReference type="EMBL" id="QOKZ01000002">
    <property type="protein sequence ID" value="RMC36453.1"/>
    <property type="molecule type" value="Genomic_DNA"/>
</dbReference>
<dbReference type="PANTHER" id="PTHR12725">
    <property type="entry name" value="HALOACID DEHALOGENASE-LIKE HYDROLASE"/>
    <property type="match status" value="1"/>
</dbReference>
<dbReference type="InterPro" id="IPR036412">
    <property type="entry name" value="HAD-like_sf"/>
</dbReference>
<dbReference type="AlphaFoldDB" id="A0A3M0MH90"/>
<dbReference type="SFLD" id="SFLDG01132">
    <property type="entry name" value="C1.5.3:_5'-Nucleotidase_Like"/>
    <property type="match status" value="1"/>
</dbReference>
<evidence type="ECO:0000313" key="1">
    <source>
        <dbReference type="EMBL" id="RMC36453.1"/>
    </source>
</evidence>
<dbReference type="InterPro" id="IPR023214">
    <property type="entry name" value="HAD_sf"/>
</dbReference>
<accession>A0A3M0MH90</accession>
<reference evidence="1 2" key="1">
    <citation type="submission" date="2018-07" db="EMBL/GenBank/DDBJ databases">
        <authorList>
            <person name="Zhang Y."/>
            <person name="Wang L."/>
            <person name="Ma S."/>
        </authorList>
    </citation>
    <scope>NUCLEOTIDE SEQUENCE [LARGE SCALE GENOMIC DNA]</scope>
    <source>
        <strain evidence="1 2">4-2</strain>
    </source>
</reference>
<dbReference type="OrthoDB" id="9803141at2"/>
<dbReference type="Gene3D" id="3.40.50.1000">
    <property type="entry name" value="HAD superfamily/HAD-like"/>
    <property type="match status" value="1"/>
</dbReference>
<dbReference type="SUPFAM" id="SSF56784">
    <property type="entry name" value="HAD-like"/>
    <property type="match status" value="1"/>
</dbReference>
<dbReference type="PANTHER" id="PTHR12725:SF117">
    <property type="entry name" value="HALOACID DEHALOGENASE-LIKE HYDROLASE"/>
    <property type="match status" value="1"/>
</dbReference>
<proteinExistence type="predicted"/>
<dbReference type="CDD" id="cd02604">
    <property type="entry name" value="HAD_5NT"/>
    <property type="match status" value="1"/>
</dbReference>
<dbReference type="SFLD" id="SFLDS00003">
    <property type="entry name" value="Haloacid_Dehalogenase"/>
    <property type="match status" value="1"/>
</dbReference>
<organism evidence="1 2">
    <name type="scientific">Paracoccus alkanivorans</name>
    <dbReference type="NCBI Taxonomy" id="2116655"/>
    <lineage>
        <taxon>Bacteria</taxon>
        <taxon>Pseudomonadati</taxon>
        <taxon>Pseudomonadota</taxon>
        <taxon>Alphaproteobacteria</taxon>
        <taxon>Rhodobacterales</taxon>
        <taxon>Paracoccaceae</taxon>
        <taxon>Paracoccus</taxon>
    </lineage>
</organism>
<dbReference type="Proteomes" id="UP000273516">
    <property type="component" value="Unassembled WGS sequence"/>
</dbReference>
<dbReference type="NCBIfam" id="TIGR01993">
    <property type="entry name" value="Pyr-5-nucltdase"/>
    <property type="match status" value="1"/>
</dbReference>
<evidence type="ECO:0000313" key="2">
    <source>
        <dbReference type="Proteomes" id="UP000273516"/>
    </source>
</evidence>
<dbReference type="NCBIfam" id="TIGR01509">
    <property type="entry name" value="HAD-SF-IA-v3"/>
    <property type="match status" value="1"/>
</dbReference>
<dbReference type="Pfam" id="PF00702">
    <property type="entry name" value="Hydrolase"/>
    <property type="match status" value="1"/>
</dbReference>
<protein>
    <submittedName>
        <fullName evidence="1">Pyrimidine 5'-nucleotidase</fullName>
    </submittedName>
</protein>
<dbReference type="RefSeq" id="WP_122111623.1">
    <property type="nucleotide sequence ID" value="NZ_QOKZ01000002.1"/>
</dbReference>
<dbReference type="InterPro" id="IPR010237">
    <property type="entry name" value="Pyr-5-nucltdase"/>
</dbReference>
<sequence>MDFTNTDIWIFDLDNTLYPPEMALFPQIEARMNAYVMRRLSVGADHADRLRRDYWHRYGTTLAGLMAEHAIDPSAYLAEVHDIDFSELTPAPDLASAISALPGRKLIHTNADARYARRVLTARDLDLFEAVYGVEETGFHPKPRSEAYQSVIEQAGIDPARAAFFEDDPRNLAVPHELGMRTVLVGPGRDGPNALAGPGTIGDHVQHRTGDLTGFLQGIVTAC</sequence>